<dbReference type="GeneID" id="30199277"/>
<dbReference type="Proteomes" id="UP000094112">
    <property type="component" value="Unassembled WGS sequence"/>
</dbReference>
<feature type="compositionally biased region" description="Basic and acidic residues" evidence="10">
    <location>
        <begin position="48"/>
        <end position="59"/>
    </location>
</feature>
<reference evidence="11 12" key="1">
    <citation type="journal article" date="2016" name="Proc. Natl. Acad. Sci. U.S.A.">
        <title>Comparative genomics of biotechnologically important yeasts.</title>
        <authorList>
            <person name="Riley R."/>
            <person name="Haridas S."/>
            <person name="Wolfe K.H."/>
            <person name="Lopes M.R."/>
            <person name="Hittinger C.T."/>
            <person name="Goeker M."/>
            <person name="Salamov A.A."/>
            <person name="Wisecaver J.H."/>
            <person name="Long T.M."/>
            <person name="Calvey C.H."/>
            <person name="Aerts A.L."/>
            <person name="Barry K.W."/>
            <person name="Choi C."/>
            <person name="Clum A."/>
            <person name="Coughlan A.Y."/>
            <person name="Deshpande S."/>
            <person name="Douglass A.P."/>
            <person name="Hanson S.J."/>
            <person name="Klenk H.-P."/>
            <person name="LaButti K.M."/>
            <person name="Lapidus A."/>
            <person name="Lindquist E.A."/>
            <person name="Lipzen A.M."/>
            <person name="Meier-Kolthoff J.P."/>
            <person name="Ohm R.A."/>
            <person name="Otillar R.P."/>
            <person name="Pangilinan J.L."/>
            <person name="Peng Y."/>
            <person name="Rokas A."/>
            <person name="Rosa C.A."/>
            <person name="Scheuner C."/>
            <person name="Sibirny A.A."/>
            <person name="Slot J.C."/>
            <person name="Stielow J.B."/>
            <person name="Sun H."/>
            <person name="Kurtzman C.P."/>
            <person name="Blackwell M."/>
            <person name="Grigoriev I.V."/>
            <person name="Jeffries T.W."/>
        </authorList>
    </citation>
    <scope>NUCLEOTIDE SEQUENCE [LARGE SCALE GENOMIC DNA]</scope>
    <source>
        <strain evidence="12">ATCC 58044 / CBS 1984 / NCYC 433 / NRRL Y-366-8</strain>
    </source>
</reference>
<sequence>MDRHLRPHFEEDDYDEEVLNQMLRNAESEEDSDDEGYGALSFGALKNAQDKMDKEERNTTKQPKQPIKKSREQKKPIAVKETRYDDSESESGSDSEGLFEEEDNNNNGRYSTQHADDKKKKSKHAPTEASSKKPVSKIRQIPGLDNPKYKTLYKDIRFDTALGKADLSKVRKDYKFLDDYRQSEIDQINKMLKDPKVKNKLSDREVRDMEYQAKSLKSRLDSLKNKDLQKEVLQKYKEQNKGTNGGKFYLKKSEQRKIIQKHKFDTMKASQREKVMERKRKRRLGKEFKQLEFNKPRN</sequence>
<dbReference type="GO" id="GO:0032040">
    <property type="term" value="C:small-subunit processome"/>
    <property type="evidence" value="ECO:0007669"/>
    <property type="project" value="EnsemblFungi"/>
</dbReference>
<keyword evidence="12" id="KW-1185">Reference proteome</keyword>
<proteinExistence type="inferred from homology"/>
<dbReference type="RefSeq" id="XP_019038439.1">
    <property type="nucleotide sequence ID" value="XM_019182031.1"/>
</dbReference>
<keyword evidence="6 9" id="KW-0539">Nucleus</keyword>
<evidence type="ECO:0000313" key="12">
    <source>
        <dbReference type="Proteomes" id="UP000094112"/>
    </source>
</evidence>
<comment type="function">
    <text evidence="8 9">Component of the 90S pre-ribosome involved in the maturation of rRNAs. Required for early cleavages of the pre-RNAs in the 40S ribosomal subunit maturation pathway.</text>
</comment>
<feature type="region of interest" description="Disordered" evidence="10">
    <location>
        <begin position="267"/>
        <end position="298"/>
    </location>
</feature>
<comment type="subcellular location">
    <subcellularLocation>
        <location evidence="1 9">Nucleus</location>
        <location evidence="1 9">Nucleolus</location>
    </subcellularLocation>
</comment>
<keyword evidence="4 9" id="KW-0698">rRNA processing</keyword>
<feature type="compositionally biased region" description="Basic and acidic residues" evidence="10">
    <location>
        <begin position="285"/>
        <end position="298"/>
    </location>
</feature>
<evidence type="ECO:0000256" key="9">
    <source>
        <dbReference type="RuleBase" id="RU368027"/>
    </source>
</evidence>
<dbReference type="EMBL" id="KV454211">
    <property type="protein sequence ID" value="ODQ59232.1"/>
    <property type="molecule type" value="Genomic_DNA"/>
</dbReference>
<feature type="compositionally biased region" description="Acidic residues" evidence="10">
    <location>
        <begin position="87"/>
        <end position="104"/>
    </location>
</feature>
<feature type="region of interest" description="Disordered" evidence="10">
    <location>
        <begin position="1"/>
        <end position="146"/>
    </location>
</feature>
<evidence type="ECO:0000256" key="8">
    <source>
        <dbReference type="ARBA" id="ARBA00025053"/>
    </source>
</evidence>
<keyword evidence="3 9" id="KW-0690">Ribosome biogenesis</keyword>
<evidence type="ECO:0000256" key="7">
    <source>
        <dbReference type="ARBA" id="ARBA00023274"/>
    </source>
</evidence>
<comment type="similarity">
    <text evidence="2 9">Belongs to the RRP36 family.</text>
</comment>
<dbReference type="PANTHER" id="PTHR21738:SF0">
    <property type="entry name" value="RIBOSOMAL RNA PROCESSING PROTEIN 36 HOMOLOG"/>
    <property type="match status" value="1"/>
</dbReference>
<evidence type="ECO:0000313" key="11">
    <source>
        <dbReference type="EMBL" id="ODQ59232.1"/>
    </source>
</evidence>
<feature type="compositionally biased region" description="Basic and acidic residues" evidence="10">
    <location>
        <begin position="69"/>
        <end position="86"/>
    </location>
</feature>
<dbReference type="OrthoDB" id="448446at2759"/>
<evidence type="ECO:0000256" key="6">
    <source>
        <dbReference type="ARBA" id="ARBA00023242"/>
    </source>
</evidence>
<dbReference type="Pfam" id="PF06102">
    <property type="entry name" value="RRP36"/>
    <property type="match status" value="1"/>
</dbReference>
<feature type="compositionally biased region" description="Basic and acidic residues" evidence="10">
    <location>
        <begin position="267"/>
        <end position="276"/>
    </location>
</feature>
<dbReference type="GO" id="GO:0000462">
    <property type="term" value="P:maturation of SSU-rRNA from tricistronic rRNA transcript (SSU-rRNA, 5.8S rRNA, LSU-rRNA)"/>
    <property type="evidence" value="ECO:0007669"/>
    <property type="project" value="EnsemblFungi"/>
</dbReference>
<accession>A0A1E3P2W8</accession>
<evidence type="ECO:0000256" key="10">
    <source>
        <dbReference type="SAM" id="MobiDB-lite"/>
    </source>
</evidence>
<gene>
    <name evidence="11" type="ORF">WICANDRAFT_33092</name>
</gene>
<evidence type="ECO:0000256" key="5">
    <source>
        <dbReference type="ARBA" id="ARBA00023054"/>
    </source>
</evidence>
<keyword evidence="7 9" id="KW-0687">Ribonucleoprotein</keyword>
<evidence type="ECO:0000256" key="2">
    <source>
        <dbReference type="ARBA" id="ARBA00009418"/>
    </source>
</evidence>
<comment type="subunit">
    <text evidence="9">Associates with 90S and pre-40S pre-ribosomal particles.</text>
</comment>
<keyword evidence="5" id="KW-0175">Coiled coil</keyword>
<dbReference type="GO" id="GO:0030686">
    <property type="term" value="C:90S preribosome"/>
    <property type="evidence" value="ECO:0007669"/>
    <property type="project" value="EnsemblFungi"/>
</dbReference>
<dbReference type="STRING" id="683960.A0A1E3P2W8"/>
<protein>
    <recommendedName>
        <fullName evidence="9">rRNA biogenesis protein RRP36</fullName>
    </recommendedName>
</protein>
<evidence type="ECO:0000256" key="3">
    <source>
        <dbReference type="ARBA" id="ARBA00022517"/>
    </source>
</evidence>
<evidence type="ECO:0000256" key="4">
    <source>
        <dbReference type="ARBA" id="ARBA00022552"/>
    </source>
</evidence>
<organism evidence="11 12">
    <name type="scientific">Wickerhamomyces anomalus (strain ATCC 58044 / CBS 1984 / NCYC 433 / NRRL Y-366-8)</name>
    <name type="common">Yeast</name>
    <name type="synonym">Hansenula anomala</name>
    <dbReference type="NCBI Taxonomy" id="683960"/>
    <lineage>
        <taxon>Eukaryota</taxon>
        <taxon>Fungi</taxon>
        <taxon>Dikarya</taxon>
        <taxon>Ascomycota</taxon>
        <taxon>Saccharomycotina</taxon>
        <taxon>Saccharomycetes</taxon>
        <taxon>Phaffomycetales</taxon>
        <taxon>Wickerhamomycetaceae</taxon>
        <taxon>Wickerhamomyces</taxon>
    </lineage>
</organism>
<name>A0A1E3P2W8_WICAA</name>
<dbReference type="AlphaFoldDB" id="A0A1E3P2W8"/>
<evidence type="ECO:0000256" key="1">
    <source>
        <dbReference type="ARBA" id="ARBA00004604"/>
    </source>
</evidence>
<dbReference type="InterPro" id="IPR009292">
    <property type="entry name" value="RRP36"/>
</dbReference>
<dbReference type="PANTHER" id="PTHR21738">
    <property type="entry name" value="RIBOSOMAL RNA PROCESSING PROTEIN 36 HOMOLOG"/>
    <property type="match status" value="1"/>
</dbReference>